<comment type="caution">
    <text evidence="3">The sequence shown here is derived from an EMBL/GenBank/DDBJ whole genome shotgun (WGS) entry which is preliminary data.</text>
</comment>
<dbReference type="Pfam" id="PF00994">
    <property type="entry name" value="MoCF_biosynth"/>
    <property type="match status" value="1"/>
</dbReference>
<proteinExistence type="inferred from homology"/>
<dbReference type="SMART" id="SM00852">
    <property type="entry name" value="MoCF_biosynth"/>
    <property type="match status" value="1"/>
</dbReference>
<dbReference type="Pfam" id="PF02464">
    <property type="entry name" value="CinA"/>
    <property type="match status" value="1"/>
</dbReference>
<dbReference type="InterPro" id="IPR008136">
    <property type="entry name" value="CinA_C"/>
</dbReference>
<dbReference type="SUPFAM" id="SSF53218">
    <property type="entry name" value="Molybdenum cofactor biosynthesis proteins"/>
    <property type="match status" value="1"/>
</dbReference>
<dbReference type="InterPro" id="IPR036425">
    <property type="entry name" value="MoaB/Mog-like_dom_sf"/>
</dbReference>
<dbReference type="RefSeq" id="WP_131913694.1">
    <property type="nucleotide sequence ID" value="NZ_OU594967.1"/>
</dbReference>
<evidence type="ECO:0000313" key="4">
    <source>
        <dbReference type="Proteomes" id="UP000295565"/>
    </source>
</evidence>
<dbReference type="NCBIfam" id="TIGR00199">
    <property type="entry name" value="PncC_domain"/>
    <property type="match status" value="1"/>
</dbReference>
<dbReference type="AlphaFoldDB" id="A0A4R1J9Q0"/>
<dbReference type="InterPro" id="IPR008135">
    <property type="entry name" value="Competence-induced_CinA"/>
</dbReference>
<evidence type="ECO:0000259" key="2">
    <source>
        <dbReference type="SMART" id="SM00852"/>
    </source>
</evidence>
<dbReference type="InterPro" id="IPR036653">
    <property type="entry name" value="CinA-like_C"/>
</dbReference>
<dbReference type="PIRSF" id="PIRSF006728">
    <property type="entry name" value="CinA"/>
    <property type="match status" value="1"/>
</dbReference>
<gene>
    <name evidence="3" type="ORF">EV690_2948</name>
</gene>
<dbReference type="EMBL" id="SMGD01000015">
    <property type="protein sequence ID" value="TCK47240.1"/>
    <property type="molecule type" value="Genomic_DNA"/>
</dbReference>
<dbReference type="SUPFAM" id="SSF142433">
    <property type="entry name" value="CinA-like"/>
    <property type="match status" value="1"/>
</dbReference>
<dbReference type="NCBIfam" id="TIGR00177">
    <property type="entry name" value="molyb_syn"/>
    <property type="match status" value="1"/>
</dbReference>
<comment type="similarity">
    <text evidence="1">Belongs to the CinA family.</text>
</comment>
<protein>
    <recommendedName>
        <fullName evidence="1">CinA-like protein</fullName>
    </recommendedName>
</protein>
<organism evidence="3 4">
    <name type="scientific">Celerinatantimonas diazotrophica</name>
    <dbReference type="NCBI Taxonomy" id="412034"/>
    <lineage>
        <taxon>Bacteria</taxon>
        <taxon>Pseudomonadati</taxon>
        <taxon>Pseudomonadota</taxon>
        <taxon>Gammaproteobacteria</taxon>
        <taxon>Celerinatantimonadaceae</taxon>
        <taxon>Celerinatantimonas</taxon>
    </lineage>
</organism>
<feature type="domain" description="MoaB/Mog" evidence="2">
    <location>
        <begin position="4"/>
        <end position="171"/>
    </location>
</feature>
<name>A0A4R1J9Q0_9GAMM</name>
<keyword evidence="4" id="KW-1185">Reference proteome</keyword>
<dbReference type="OrthoDB" id="9801454at2"/>
<dbReference type="CDD" id="cd00885">
    <property type="entry name" value="cinA"/>
    <property type="match status" value="1"/>
</dbReference>
<evidence type="ECO:0000313" key="3">
    <source>
        <dbReference type="EMBL" id="TCK47240.1"/>
    </source>
</evidence>
<dbReference type="Gene3D" id="3.90.950.20">
    <property type="entry name" value="CinA-like"/>
    <property type="match status" value="1"/>
</dbReference>
<dbReference type="PANTHER" id="PTHR13939:SF0">
    <property type="entry name" value="NMN AMIDOHYDROLASE-LIKE PROTEIN YFAY"/>
    <property type="match status" value="1"/>
</dbReference>
<dbReference type="InterPro" id="IPR050101">
    <property type="entry name" value="CinA"/>
</dbReference>
<dbReference type="HAMAP" id="MF_00226_B">
    <property type="entry name" value="CinA_B"/>
    <property type="match status" value="1"/>
</dbReference>
<sequence length="422" mass="46214">MIIEMLSTGDEVLQGDIVDTNAAWAGQQLAERGLKFSRRQTVADDLATLVEVMDECCQRADWLLVNGGLGPTSDDLSAEAAGKLLGVPLELNQQWVANMQQWYRQKQREMPPSNLKQAMLPQGAELIDNPVGTACGFIITHHQCHVLFTPGVPSEFKHMLSHSWLPRLSDGDSTRVKRFFAFGLSESGLAQQLADIELPAGVRLGFRAARPSIEVKVFSQKVLTPEIKRVYELIRAQLKEQLFSEDNGNWAEFVQHKMIAKGLKLTCAESCTGGMLASQLVSVPGSSAYFERGFVTYTNQAKVQMLGVSSQLLEHYGAVSVEVAQAMAKGALAHSEADLALSITGIAGPDGGSDDKPVGTVCFALATAQSCFTQRLLLTGRTRQAIRETAAATALDMLRRYLNEQPIWGDYDLIRRIQTEQS</sequence>
<dbReference type="PANTHER" id="PTHR13939">
    <property type="entry name" value="NICOTINAMIDE-NUCLEOTIDE AMIDOHYDROLASE PNCC"/>
    <property type="match status" value="1"/>
</dbReference>
<evidence type="ECO:0000256" key="1">
    <source>
        <dbReference type="HAMAP-Rule" id="MF_00226"/>
    </source>
</evidence>
<accession>A0A4R1J9Q0</accession>
<dbReference type="Gene3D" id="3.40.980.10">
    <property type="entry name" value="MoaB/Mog-like domain"/>
    <property type="match status" value="1"/>
</dbReference>
<dbReference type="InterPro" id="IPR001453">
    <property type="entry name" value="MoaB/Mog_dom"/>
</dbReference>
<reference evidence="3 4" key="1">
    <citation type="submission" date="2019-03" db="EMBL/GenBank/DDBJ databases">
        <title>Genomic Encyclopedia of Type Strains, Phase IV (KMG-IV): sequencing the most valuable type-strain genomes for metagenomic binning, comparative biology and taxonomic classification.</title>
        <authorList>
            <person name="Goeker M."/>
        </authorList>
    </citation>
    <scope>NUCLEOTIDE SEQUENCE [LARGE SCALE GENOMIC DNA]</scope>
    <source>
        <strain evidence="3 4">DSM 18577</strain>
    </source>
</reference>
<dbReference type="NCBIfam" id="TIGR00200">
    <property type="entry name" value="cinA_nterm"/>
    <property type="match status" value="1"/>
</dbReference>
<dbReference type="Proteomes" id="UP000295565">
    <property type="component" value="Unassembled WGS sequence"/>
</dbReference>